<dbReference type="KEGG" id="ddi:DDB_G0271186"/>
<dbReference type="InParanoid" id="Q55B57"/>
<sequence length="123" mass="15099">MSTNKKVKTDNNNKIFQDLIDFEILRYLIDYLLISKKNKNKNKNNNQYEINRFYFNRNEILNYILVSKKWYNFISLTISNNIIEKKSFEHLLEIKNNNKKSFIKNYNNQNQYDKNNLIIKDLY</sequence>
<comment type="caution">
    <text evidence="1">The sequence shown here is derived from an EMBL/GenBank/DDBJ whole genome shotgun (WGS) entry which is preliminary data.</text>
</comment>
<evidence type="ECO:0000313" key="2">
    <source>
        <dbReference type="Proteomes" id="UP000002195"/>
    </source>
</evidence>
<dbReference type="PaxDb" id="44689-DDB0202753"/>
<organism evidence="1 2">
    <name type="scientific">Dictyostelium discoideum</name>
    <name type="common">Social amoeba</name>
    <dbReference type="NCBI Taxonomy" id="44689"/>
    <lineage>
        <taxon>Eukaryota</taxon>
        <taxon>Amoebozoa</taxon>
        <taxon>Evosea</taxon>
        <taxon>Eumycetozoa</taxon>
        <taxon>Dictyostelia</taxon>
        <taxon>Dictyosteliales</taxon>
        <taxon>Dictyosteliaceae</taxon>
        <taxon>Dictyostelium</taxon>
    </lineage>
</organism>
<dbReference type="PANTHER" id="PTHR32423">
    <property type="entry name" value="SAP DOMAIN-CONTAINING PROTEIN-RELATED"/>
    <property type="match status" value="1"/>
</dbReference>
<reference evidence="1 2" key="1">
    <citation type="journal article" date="2005" name="Nature">
        <title>The genome of the social amoeba Dictyostelium discoideum.</title>
        <authorList>
            <consortium name="The Dictyostelium discoideum Sequencing Consortium"/>
            <person name="Eichinger L."/>
            <person name="Pachebat J.A."/>
            <person name="Glockner G."/>
            <person name="Rajandream M.A."/>
            <person name="Sucgang R."/>
            <person name="Berriman M."/>
            <person name="Song J."/>
            <person name="Olsen R."/>
            <person name="Szafranski K."/>
            <person name="Xu Q."/>
            <person name="Tunggal B."/>
            <person name="Kummerfeld S."/>
            <person name="Madera M."/>
            <person name="Konfortov B.A."/>
            <person name="Rivero F."/>
            <person name="Bankier A.T."/>
            <person name="Lehmann R."/>
            <person name="Hamlin N."/>
            <person name="Davies R."/>
            <person name="Gaudet P."/>
            <person name="Fey P."/>
            <person name="Pilcher K."/>
            <person name="Chen G."/>
            <person name="Saunders D."/>
            <person name="Sodergren E."/>
            <person name="Davis P."/>
            <person name="Kerhornou A."/>
            <person name="Nie X."/>
            <person name="Hall N."/>
            <person name="Anjard C."/>
            <person name="Hemphill L."/>
            <person name="Bason N."/>
            <person name="Farbrother P."/>
            <person name="Desany B."/>
            <person name="Just E."/>
            <person name="Morio T."/>
            <person name="Rost R."/>
            <person name="Churcher C."/>
            <person name="Cooper J."/>
            <person name="Haydock S."/>
            <person name="van Driessche N."/>
            <person name="Cronin A."/>
            <person name="Goodhead I."/>
            <person name="Muzny D."/>
            <person name="Mourier T."/>
            <person name="Pain A."/>
            <person name="Lu M."/>
            <person name="Harper D."/>
            <person name="Lindsay R."/>
            <person name="Hauser H."/>
            <person name="James K."/>
            <person name="Quiles M."/>
            <person name="Madan Babu M."/>
            <person name="Saito T."/>
            <person name="Buchrieser C."/>
            <person name="Wardroper A."/>
            <person name="Felder M."/>
            <person name="Thangavelu M."/>
            <person name="Johnson D."/>
            <person name="Knights A."/>
            <person name="Loulseged H."/>
            <person name="Mungall K."/>
            <person name="Oliver K."/>
            <person name="Price C."/>
            <person name="Quail M.A."/>
            <person name="Urushihara H."/>
            <person name="Hernandez J."/>
            <person name="Rabbinowitsch E."/>
            <person name="Steffen D."/>
            <person name="Sanders M."/>
            <person name="Ma J."/>
            <person name="Kohara Y."/>
            <person name="Sharp S."/>
            <person name="Simmonds M."/>
            <person name="Spiegler S."/>
            <person name="Tivey A."/>
            <person name="Sugano S."/>
            <person name="White B."/>
            <person name="Walker D."/>
            <person name="Woodward J."/>
            <person name="Winckler T."/>
            <person name="Tanaka Y."/>
            <person name="Shaulsky G."/>
            <person name="Schleicher M."/>
            <person name="Weinstock G."/>
            <person name="Rosenthal A."/>
            <person name="Cox E.C."/>
            <person name="Chisholm R.L."/>
            <person name="Gibbs R."/>
            <person name="Loomis W.F."/>
            <person name="Platzer M."/>
            <person name="Kay R.R."/>
            <person name="Williams J."/>
            <person name="Dear P.H."/>
            <person name="Noegel A.A."/>
            <person name="Barrell B."/>
            <person name="Kuspa A."/>
        </authorList>
    </citation>
    <scope>NUCLEOTIDE SEQUENCE [LARGE SCALE GENOMIC DNA]</scope>
    <source>
        <strain evidence="1 2">AX4</strain>
    </source>
</reference>
<dbReference type="RefSeq" id="XP_645755.1">
    <property type="nucleotide sequence ID" value="XM_640663.1"/>
</dbReference>
<dbReference type="GeneID" id="8617947"/>
<dbReference type="AlphaFoldDB" id="Q55B57"/>
<keyword evidence="2" id="KW-1185">Reference proteome</keyword>
<dbReference type="PANTHER" id="PTHR32423:SF24">
    <property type="entry name" value="CCZ1_INTU_HSP4 FIRST LONGIN DOMAIN-CONTAINING PROTEIN-RELATED"/>
    <property type="match status" value="1"/>
</dbReference>
<dbReference type="Proteomes" id="UP000002195">
    <property type="component" value="Unassembled WGS sequence"/>
</dbReference>
<evidence type="ECO:0000313" key="1">
    <source>
        <dbReference type="EMBL" id="EAL71723.1"/>
    </source>
</evidence>
<dbReference type="EMBL" id="AAFI02000006">
    <property type="protein sequence ID" value="EAL71723.1"/>
    <property type="molecule type" value="Genomic_DNA"/>
</dbReference>
<accession>Q55B57</accession>
<dbReference type="HOGENOM" id="CLU_2019525_0_0_1"/>
<name>Q55B57_DICDI</name>
<dbReference type="VEuPathDB" id="AmoebaDB:DDB_G0271186"/>
<protein>
    <submittedName>
        <fullName evidence="1">Uncharacterized protein</fullName>
    </submittedName>
</protein>
<proteinExistence type="predicted"/>
<gene>
    <name evidence="1" type="ORF">DDB_G0271186</name>
</gene>